<dbReference type="PANTHER" id="PTHR12526:SF630">
    <property type="entry name" value="GLYCOSYLTRANSFERASE"/>
    <property type="match status" value="1"/>
</dbReference>
<reference evidence="2 5" key="2">
    <citation type="submission" date="2018-03" db="EMBL/GenBank/DDBJ databases">
        <title>Genomic Encyclopedia of Archaeal and Bacterial Type Strains, Phase II (KMG-II): from individual species to whole genera.</title>
        <authorList>
            <person name="Goeker M."/>
        </authorList>
    </citation>
    <scope>NUCLEOTIDE SEQUENCE [LARGE SCALE GENOMIC DNA]</scope>
    <source>
        <strain evidence="2 5">DSM 29956</strain>
    </source>
</reference>
<evidence type="ECO:0000313" key="3">
    <source>
        <dbReference type="EMBL" id="SLN66941.1"/>
    </source>
</evidence>
<dbReference type="InterPro" id="IPR001296">
    <property type="entry name" value="Glyco_trans_1"/>
</dbReference>
<dbReference type="CDD" id="cd03811">
    <property type="entry name" value="GT4_GT28_WabH-like"/>
    <property type="match status" value="1"/>
</dbReference>
<evidence type="ECO:0000259" key="1">
    <source>
        <dbReference type="Pfam" id="PF00534"/>
    </source>
</evidence>
<reference evidence="3 4" key="1">
    <citation type="submission" date="2017-03" db="EMBL/GenBank/DDBJ databases">
        <authorList>
            <person name="Afonso C.L."/>
            <person name="Miller P.J."/>
            <person name="Scott M.A."/>
            <person name="Spackman E."/>
            <person name="Goraichik I."/>
            <person name="Dimitrov K.M."/>
            <person name="Suarez D.L."/>
            <person name="Swayne D.E."/>
        </authorList>
    </citation>
    <scope>NUCLEOTIDE SEQUENCE [LARGE SCALE GENOMIC DNA]</scope>
    <source>
        <strain evidence="3 4">CECT 8367</strain>
    </source>
</reference>
<sequence>MELKKYTDKPRRALIAFPTDVMGGAERVSYMLALTALRSDDYDEVVCFVLSRGNSGTLAELAAHPKCKLIYANARSEKYGLFALAKVCWQSNYSLAFSSFTHLNAALSFFKKVGILKSSRLVTRESTMIFERDLGFKGALVKKLYYLYGGQDSIVCQTERMESSLNLHTHGKLQAKTVTIPNPVNPLPMVEEPPADPFLHIPRGIKRIAWCGRLSKVKSPHRAIETIAALHALGRHDIHLIMIGDGPLRTELTALIEMMELEAFVSILGYQDNPMILMAACDVGLVTSDVEGFPNVILEMLASGTQGVVTTNCAGGLDEIPGVSVAAENSCRALAEAINQVLSVENATPNLSEFLSERAPQRFYERILGR</sequence>
<accession>A0A1X7A2N6</accession>
<gene>
    <name evidence="3" type="primary">pglJ</name>
    <name evidence="2" type="ORF">CLV79_12314</name>
    <name evidence="3" type="ORF">LOS8367_03318</name>
</gene>
<keyword evidence="5" id="KW-1185">Reference proteome</keyword>
<proteinExistence type="predicted"/>
<dbReference type="EC" id="2.4.1.291" evidence="3"/>
<dbReference type="Pfam" id="PF00534">
    <property type="entry name" value="Glycos_transf_1"/>
    <property type="match status" value="1"/>
</dbReference>
<evidence type="ECO:0000313" key="5">
    <source>
        <dbReference type="Proteomes" id="UP000240624"/>
    </source>
</evidence>
<dbReference type="EMBL" id="FWFY01000013">
    <property type="protein sequence ID" value="SLN66941.1"/>
    <property type="molecule type" value="Genomic_DNA"/>
</dbReference>
<feature type="domain" description="Glycosyl transferase family 1" evidence="1">
    <location>
        <begin position="206"/>
        <end position="353"/>
    </location>
</feature>
<dbReference type="Proteomes" id="UP000240624">
    <property type="component" value="Unassembled WGS sequence"/>
</dbReference>
<dbReference type="Proteomes" id="UP000193495">
    <property type="component" value="Unassembled WGS sequence"/>
</dbReference>
<protein>
    <submittedName>
        <fullName evidence="2">Glycosyltransferase involved in cell wall biosynthesis</fullName>
    </submittedName>
    <submittedName>
        <fullName evidence="3">N-acetylgalactosamine-N, N'-diacetylbacillosaminyl-diphospho-undecaprenol 4-alpha-N-acetylgalactosaminyltransferase</fullName>
        <ecNumber evidence="3">2.4.1.291</ecNumber>
    </submittedName>
</protein>
<organism evidence="3 4">
    <name type="scientific">Limimaricola soesokkakensis</name>
    <dbReference type="NCBI Taxonomy" id="1343159"/>
    <lineage>
        <taxon>Bacteria</taxon>
        <taxon>Pseudomonadati</taxon>
        <taxon>Pseudomonadota</taxon>
        <taxon>Alphaproteobacteria</taxon>
        <taxon>Rhodobacterales</taxon>
        <taxon>Paracoccaceae</taxon>
        <taxon>Limimaricola</taxon>
    </lineage>
</organism>
<keyword evidence="3" id="KW-0328">Glycosyltransferase</keyword>
<dbReference type="AlphaFoldDB" id="A0A1X7A2N6"/>
<evidence type="ECO:0000313" key="4">
    <source>
        <dbReference type="Proteomes" id="UP000193495"/>
    </source>
</evidence>
<dbReference type="EMBL" id="PYGB01000023">
    <property type="protein sequence ID" value="PSK80416.1"/>
    <property type="molecule type" value="Genomic_DNA"/>
</dbReference>
<dbReference type="SUPFAM" id="SSF53756">
    <property type="entry name" value="UDP-Glycosyltransferase/glycogen phosphorylase"/>
    <property type="match status" value="1"/>
</dbReference>
<dbReference type="OrthoDB" id="9790710at2"/>
<dbReference type="RefSeq" id="WP_085897626.1">
    <property type="nucleotide sequence ID" value="NZ_FWFY01000013.1"/>
</dbReference>
<evidence type="ECO:0000313" key="2">
    <source>
        <dbReference type="EMBL" id="PSK80416.1"/>
    </source>
</evidence>
<dbReference type="PANTHER" id="PTHR12526">
    <property type="entry name" value="GLYCOSYLTRANSFERASE"/>
    <property type="match status" value="1"/>
</dbReference>
<dbReference type="GO" id="GO:0016757">
    <property type="term" value="F:glycosyltransferase activity"/>
    <property type="evidence" value="ECO:0007669"/>
    <property type="project" value="UniProtKB-KW"/>
</dbReference>
<keyword evidence="3" id="KW-0808">Transferase</keyword>
<dbReference type="Gene3D" id="3.40.50.2000">
    <property type="entry name" value="Glycogen Phosphorylase B"/>
    <property type="match status" value="2"/>
</dbReference>
<name>A0A1X7A2N6_9RHOB</name>